<keyword evidence="1" id="KW-0238">DNA-binding</keyword>
<name>A0ABR7GD65_9FIRM</name>
<protein>
    <submittedName>
        <fullName evidence="3">Helix-turn-helix transcriptional regulator</fullName>
    </submittedName>
</protein>
<comment type="caution">
    <text evidence="3">The sequence shown here is derived from an EMBL/GenBank/DDBJ whole genome shotgun (WGS) entry which is preliminary data.</text>
</comment>
<evidence type="ECO:0000313" key="4">
    <source>
        <dbReference type="Proteomes" id="UP000643810"/>
    </source>
</evidence>
<dbReference type="SUPFAM" id="SSF47413">
    <property type="entry name" value="lambda repressor-like DNA-binding domains"/>
    <property type="match status" value="1"/>
</dbReference>
<gene>
    <name evidence="3" type="ORF">H8R94_01845</name>
</gene>
<dbReference type="SMART" id="SM00530">
    <property type="entry name" value="HTH_XRE"/>
    <property type="match status" value="1"/>
</dbReference>
<keyword evidence="4" id="KW-1185">Reference proteome</keyword>
<dbReference type="Pfam" id="PF01381">
    <property type="entry name" value="HTH_3"/>
    <property type="match status" value="1"/>
</dbReference>
<dbReference type="EMBL" id="JACOPG010000001">
    <property type="protein sequence ID" value="MBC5685369.1"/>
    <property type="molecule type" value="Genomic_DNA"/>
</dbReference>
<dbReference type="RefSeq" id="WP_186853714.1">
    <property type="nucleotide sequence ID" value="NZ_JACOPG010000001.1"/>
</dbReference>
<reference evidence="3 4" key="1">
    <citation type="submission" date="2020-08" db="EMBL/GenBank/DDBJ databases">
        <title>Genome public.</title>
        <authorList>
            <person name="Liu C."/>
            <person name="Sun Q."/>
        </authorList>
    </citation>
    <scope>NUCLEOTIDE SEQUENCE [LARGE SCALE GENOMIC DNA]</scope>
    <source>
        <strain evidence="3 4">NSJ-9</strain>
    </source>
</reference>
<accession>A0ABR7GD65</accession>
<dbReference type="CDD" id="cd00093">
    <property type="entry name" value="HTH_XRE"/>
    <property type="match status" value="1"/>
</dbReference>
<dbReference type="PROSITE" id="PS50943">
    <property type="entry name" value="HTH_CROC1"/>
    <property type="match status" value="1"/>
</dbReference>
<organism evidence="3 4">
    <name type="scientific">Roseburia lenta</name>
    <dbReference type="NCBI Taxonomy" id="2763061"/>
    <lineage>
        <taxon>Bacteria</taxon>
        <taxon>Bacillati</taxon>
        <taxon>Bacillota</taxon>
        <taxon>Clostridia</taxon>
        <taxon>Lachnospirales</taxon>
        <taxon>Lachnospiraceae</taxon>
        <taxon>Roseburia</taxon>
    </lineage>
</organism>
<dbReference type="Gene3D" id="1.10.260.40">
    <property type="entry name" value="lambda repressor-like DNA-binding domains"/>
    <property type="match status" value="1"/>
</dbReference>
<dbReference type="PANTHER" id="PTHR46558">
    <property type="entry name" value="TRACRIPTIONAL REGULATORY PROTEIN-RELATED-RELATED"/>
    <property type="match status" value="1"/>
</dbReference>
<evidence type="ECO:0000259" key="2">
    <source>
        <dbReference type="PROSITE" id="PS50943"/>
    </source>
</evidence>
<evidence type="ECO:0000313" key="3">
    <source>
        <dbReference type="EMBL" id="MBC5685369.1"/>
    </source>
</evidence>
<dbReference type="Proteomes" id="UP000643810">
    <property type="component" value="Unassembled WGS sequence"/>
</dbReference>
<sequence>MQIGHVIAQLRTEKGISQKKLAEELHVSPGLVGMWETNKRLPSIDCLISLIDYFKISADVLLDGERKIKPSEYSSLKPAIDSDEKKLLDTFYQLDIDGKDILIGEAKKLLRGQRSEEKRRINTLQNAQ</sequence>
<proteinExistence type="predicted"/>
<dbReference type="InterPro" id="IPR001387">
    <property type="entry name" value="Cro/C1-type_HTH"/>
</dbReference>
<evidence type="ECO:0000256" key="1">
    <source>
        <dbReference type="ARBA" id="ARBA00023125"/>
    </source>
</evidence>
<dbReference type="InterPro" id="IPR010982">
    <property type="entry name" value="Lambda_DNA-bd_dom_sf"/>
</dbReference>
<feature type="domain" description="HTH cro/C1-type" evidence="2">
    <location>
        <begin position="7"/>
        <end position="61"/>
    </location>
</feature>
<dbReference type="PANTHER" id="PTHR46558:SF4">
    <property type="entry name" value="DNA-BIDING PHAGE PROTEIN"/>
    <property type="match status" value="1"/>
</dbReference>